<dbReference type="InterPro" id="IPR039566">
    <property type="entry name" value="CvfB_S1_st"/>
</dbReference>
<evidence type="ECO:0000313" key="3">
    <source>
        <dbReference type="EMBL" id="WWD78519.1"/>
    </source>
</evidence>
<dbReference type="InterPro" id="IPR036388">
    <property type="entry name" value="WH-like_DNA-bd_sf"/>
</dbReference>
<dbReference type="KEGG" id="ahal:FTX54_008690"/>
<dbReference type="InterPro" id="IPR048588">
    <property type="entry name" value="CvfB_S1_2nd"/>
</dbReference>
<accession>A0A5C7FPE7</accession>
<dbReference type="PROSITE" id="PS50126">
    <property type="entry name" value="S1"/>
    <property type="match status" value="1"/>
</dbReference>
<dbReference type="RefSeq" id="WP_147802213.1">
    <property type="nucleotide sequence ID" value="NZ_CP144914.1"/>
</dbReference>
<dbReference type="Gene3D" id="2.40.50.330">
    <property type="match status" value="1"/>
</dbReference>
<organism evidence="3 4">
    <name type="scientific">Alkalicoccus halolimnae</name>
    <dbReference type="NCBI Taxonomy" id="1667239"/>
    <lineage>
        <taxon>Bacteria</taxon>
        <taxon>Bacillati</taxon>
        <taxon>Bacillota</taxon>
        <taxon>Bacilli</taxon>
        <taxon>Bacillales</taxon>
        <taxon>Bacillaceae</taxon>
        <taxon>Alkalicoccus</taxon>
    </lineage>
</organism>
<name>A0A5C7FPE7_9BACI</name>
<dbReference type="InterPro" id="IPR048587">
    <property type="entry name" value="CvfB_S1_3rd"/>
</dbReference>
<dbReference type="PIRSF" id="PIRSF012524">
    <property type="entry name" value="YitL_S1"/>
    <property type="match status" value="1"/>
</dbReference>
<dbReference type="AlphaFoldDB" id="A0A5C7FPE7"/>
<evidence type="ECO:0000256" key="1">
    <source>
        <dbReference type="PIRNR" id="PIRNR012524"/>
    </source>
</evidence>
<dbReference type="PANTHER" id="PTHR37296:SF1">
    <property type="entry name" value="CONSERVED VIRULENCE FACTOR B"/>
    <property type="match status" value="1"/>
</dbReference>
<dbReference type="Gene3D" id="2.40.50.140">
    <property type="entry name" value="Nucleic acid-binding proteins"/>
    <property type="match status" value="2"/>
</dbReference>
<sequence>MMEDAITGEAVHAAVTGQSRKGIFLEYKGEELLLPAEEVNKPAGDTAEVFIYEDKQGKLTATMNIPTVTKSTYDWVYVVGGIDAGVFVDIGLPKDILVSKDDLPDAKELWPQKGDRLFVTLAHDRMKRLKAMPITEDMIEEERDRAQNEYRGSEVRGNVYGHKDAGTCIITEEGVRGFIHESEASFIPRLGQSVEGRVIAVKEDGTINVSLRDERVVAQGKDADMILEVLHKRGGQMPFTDKSTPEEIQSAFGLSKASFKRALGKLMKEKIINQEPGRTYLIDKEEQ</sequence>
<dbReference type="Pfam" id="PF13509">
    <property type="entry name" value="S1_2"/>
    <property type="match status" value="1"/>
</dbReference>
<evidence type="ECO:0000313" key="4">
    <source>
        <dbReference type="Proteomes" id="UP000321816"/>
    </source>
</evidence>
<evidence type="ECO:0000259" key="2">
    <source>
        <dbReference type="PROSITE" id="PS50126"/>
    </source>
</evidence>
<dbReference type="GO" id="GO:0003676">
    <property type="term" value="F:nucleic acid binding"/>
    <property type="evidence" value="ECO:0007669"/>
    <property type="project" value="InterPro"/>
</dbReference>
<dbReference type="PANTHER" id="PTHR37296">
    <property type="entry name" value="CONSERVED VIRULENCE FACTOR B"/>
    <property type="match status" value="1"/>
</dbReference>
<dbReference type="Pfam" id="PF21191">
    <property type="entry name" value="CvfB_1st"/>
    <property type="match status" value="1"/>
</dbReference>
<dbReference type="Pfam" id="PF17783">
    <property type="entry name" value="WHD_CvfB"/>
    <property type="match status" value="1"/>
</dbReference>
<dbReference type="EMBL" id="CP144914">
    <property type="protein sequence ID" value="WWD78519.1"/>
    <property type="molecule type" value="Genomic_DNA"/>
</dbReference>
<dbReference type="SMART" id="SM00316">
    <property type="entry name" value="S1"/>
    <property type="match status" value="3"/>
</dbReference>
<feature type="domain" description="S1 motif" evidence="2">
    <location>
        <begin position="152"/>
        <end position="212"/>
    </location>
</feature>
<comment type="similarity">
    <text evidence="1">Belongs to the CvfB family.</text>
</comment>
<dbReference type="OrthoDB" id="9801597at2"/>
<dbReference type="InterPro" id="IPR040764">
    <property type="entry name" value="CvfB_WH"/>
</dbReference>
<proteinExistence type="inferred from homology"/>
<protein>
    <submittedName>
        <fullName evidence="3">S1-like domain-containing RNA-binding protein</fullName>
    </submittedName>
</protein>
<dbReference type="Proteomes" id="UP000321816">
    <property type="component" value="Chromosome"/>
</dbReference>
<dbReference type="InterPro" id="IPR003029">
    <property type="entry name" value="S1_domain"/>
</dbReference>
<dbReference type="Gene3D" id="1.10.10.10">
    <property type="entry name" value="Winged helix-like DNA-binding domain superfamily/Winged helix DNA-binding domain"/>
    <property type="match status" value="1"/>
</dbReference>
<keyword evidence="4" id="KW-1185">Reference proteome</keyword>
<gene>
    <name evidence="3" type="ORF">FTX54_008690</name>
</gene>
<dbReference type="InterPro" id="IPR014464">
    <property type="entry name" value="CvfB_fam"/>
</dbReference>
<dbReference type="Pfam" id="PF21543">
    <property type="entry name" value="CvfB_2nd"/>
    <property type="match status" value="1"/>
</dbReference>
<dbReference type="InterPro" id="IPR012340">
    <property type="entry name" value="NA-bd_OB-fold"/>
</dbReference>
<reference evidence="3 4" key="1">
    <citation type="submission" date="2024-01" db="EMBL/GenBank/DDBJ databases">
        <title>Complete Genome Sequence of Alkalicoccus halolimnae BZ-SZ-XJ29T, a Moderately Halophilic Bacterium Isolated from a Salt Lake.</title>
        <authorList>
            <person name="Zhao B."/>
        </authorList>
    </citation>
    <scope>NUCLEOTIDE SEQUENCE [LARGE SCALE GENOMIC DNA]</scope>
    <source>
        <strain evidence="3 4">BZ-SZ-XJ29</strain>
    </source>
</reference>
<dbReference type="SUPFAM" id="SSF50249">
    <property type="entry name" value="Nucleic acid-binding proteins"/>
    <property type="match status" value="1"/>
</dbReference>